<gene>
    <name evidence="6" type="ORF">T551_03069</name>
</gene>
<evidence type="ECO:0000313" key="7">
    <source>
        <dbReference type="Proteomes" id="UP000053447"/>
    </source>
</evidence>
<dbReference type="InterPro" id="IPR021717">
    <property type="entry name" value="Nucleoporin_Nup160"/>
</dbReference>
<name>A0A0W4ZGR7_PNEJ7</name>
<feature type="domain" description="Nucleoporin Nup120/160 beta-propeller" evidence="4">
    <location>
        <begin position="71"/>
        <end position="568"/>
    </location>
</feature>
<dbReference type="InterPro" id="IPR059141">
    <property type="entry name" value="Beta-prop_Nup120_160"/>
</dbReference>
<evidence type="ECO:0000259" key="5">
    <source>
        <dbReference type="Pfam" id="PF23300"/>
    </source>
</evidence>
<keyword evidence="7" id="KW-1185">Reference proteome</keyword>
<dbReference type="VEuPathDB" id="FungiDB:T551_03069"/>
<evidence type="ECO:0000256" key="1">
    <source>
        <dbReference type="ARBA" id="ARBA00004123"/>
    </source>
</evidence>
<dbReference type="Proteomes" id="UP000053447">
    <property type="component" value="Unassembled WGS sequence"/>
</dbReference>
<dbReference type="Pfam" id="PF23300">
    <property type="entry name" value="HEAT_Nup120"/>
    <property type="match status" value="1"/>
</dbReference>
<accession>A0A0W4ZGR7</accession>
<dbReference type="eggNOG" id="KOG4521">
    <property type="taxonomic scope" value="Eukaryota"/>
</dbReference>
<dbReference type="GO" id="GO:0017056">
    <property type="term" value="F:structural constituent of nuclear pore"/>
    <property type="evidence" value="ECO:0007669"/>
    <property type="project" value="TreeGrafter"/>
</dbReference>
<comment type="caution">
    <text evidence="6">The sequence shown here is derived from an EMBL/GenBank/DDBJ whole genome shotgun (WGS) entry which is preliminary data.</text>
</comment>
<reference evidence="7" key="1">
    <citation type="journal article" date="2016" name="Nat. Commun.">
        <title>Genome analysis of three Pneumocystis species reveals adaptation mechanisms to life exclusively in mammalian hosts.</title>
        <authorList>
            <person name="Ma L."/>
            <person name="Chen Z."/>
            <person name="Huang D.W."/>
            <person name="Kutty G."/>
            <person name="Ishihara M."/>
            <person name="Wang H."/>
            <person name="Abouelleil A."/>
            <person name="Bishop L."/>
            <person name="Davey E."/>
            <person name="Deng R."/>
            <person name="Deng X."/>
            <person name="Fan L."/>
            <person name="Fantoni G."/>
            <person name="Fitzgerald M."/>
            <person name="Gogineni E."/>
            <person name="Goldberg J.M."/>
            <person name="Handley G."/>
            <person name="Hu X."/>
            <person name="Huber C."/>
            <person name="Jiao X."/>
            <person name="Jones K."/>
            <person name="Levin J.Z."/>
            <person name="Liu Y."/>
            <person name="Macdonald P."/>
            <person name="Melnikov A."/>
            <person name="Raley C."/>
            <person name="Sassi M."/>
            <person name="Sherman B.T."/>
            <person name="Song X."/>
            <person name="Sykes S."/>
            <person name="Tran B."/>
            <person name="Walsh L."/>
            <person name="Xia Y."/>
            <person name="Yang J."/>
            <person name="Young S."/>
            <person name="Zeng Q."/>
            <person name="Zheng X."/>
            <person name="Stephens R."/>
            <person name="Nusbaum C."/>
            <person name="Birren B.W."/>
            <person name="Azadi P."/>
            <person name="Lempicki R.A."/>
            <person name="Cuomo C.A."/>
            <person name="Kovacs J.A."/>
        </authorList>
    </citation>
    <scope>NUCLEOTIDE SEQUENCE [LARGE SCALE GENOMIC DNA]</scope>
    <source>
        <strain evidence="7">RU7</strain>
    </source>
</reference>
<dbReference type="GO" id="GO:0005643">
    <property type="term" value="C:nuclear pore"/>
    <property type="evidence" value="ECO:0007669"/>
    <property type="project" value="TreeGrafter"/>
</dbReference>
<feature type="domain" description="Nucleoporin nup120-like HEAT repeat" evidence="5">
    <location>
        <begin position="857"/>
        <end position="1020"/>
    </location>
</feature>
<dbReference type="RefSeq" id="XP_018228540.1">
    <property type="nucleotide sequence ID" value="XM_018375332.1"/>
</dbReference>
<dbReference type="PANTHER" id="PTHR21286:SF0">
    <property type="entry name" value="NUCLEAR PORE COMPLEX PROTEIN NUP160"/>
    <property type="match status" value="1"/>
</dbReference>
<proteinExistence type="predicted"/>
<dbReference type="AlphaFoldDB" id="A0A0W4ZGR7"/>
<sequence>MKLESWLKETSIPVDQLLQRKKIDLNVFRVEGDEDEIEEVPIDPENYYSKAFLASQSSIFIRKKGRFLSKILWRIVYKNILELIPVETCDLDIFSGVNLCIFFPSSIKSYGIVFIDEEDVDEFKVHVLTQQNFFYTLRFTSAHFNGQCRFIENTFDWCFVYRSCYFDVRMPHFFVSITSRKVVFALKDGGLLMFEQNDQNEYIEIPFSDGNYLSSFKGMFLWGISKNDKLSSNLIISMDVSLMYSLLFTISLDGKLKVWSLDRRSLLKTYNAWSDQKIFDPQPRCLISILEKPSFQGYKFYLLTFTSLIESGFILWGGTHSETTFTGLISLTSHTHLQMRLRPPTNNSVWVVLKFTISSKFAKDENDLQNNTKSGLVIWVLWKSNTSSIIQYMIIDPLNPTFTNEEWNILIPAHKFLSKKISPSVIFETSPYDVSEYWYRKISTPGQFSLVTIRTALEIYQYKNHSKNYRYNNRRNVSFNSLQEMKDSVYKEINMIITLQRDPYNGLLLFDKYRQELNAEWIRFLRLCTELEELGSEPLDLICDSTTNCVFVVKANSVGIINKCISSEVIYYHCLNKKRDDPRFQKWCSSKGNLIYSHIGNDTTRFDIAQLFFISNKFLDDFSDIQMLFIKQVLEEEIKQKHSFSIGDRIWILSDRIFAQQIEASKIDDINMIFNDISDPILAMTILLRCLINDKCFQLNIYVKQRSALSLNMVTLSIHQATYIYYDILLRMLLILVFIGCYNNNMQKLTGFYQLFNDYLSEFRECCCIRECCSHLLNKIDETLISNNISNQYHDIKTVNKSIERLYGFESTLRFFLREFYIFKELKINEMEELIHSSRVLGIFKDGYEMSFCTAALLFQFKYLSEAMEIVSWISFMPLGIYLKARIFLGLRMLEKSSALFKKASVGICTYITHATDIILNVLKSFGISFISNDLYLYFIHVADIYYQDALYLYSAEFYEEARKVGLEKLNSTEKEDLYSKMFQAYIDAKMYDNAYLTLLQLQSYENKCDSLYKLVDMMCGENLSERLCEYSFLGLSDEFDSILYFRAQNMIDVRTSPCYHKILYSWRVKQGNFQGAASIMYHRLQKLRSSSLIKGAGNQEQIDIVEGYLALLSALSCVDASNSWILYPDIKSTYHSDKKIKYSHSEKDEIKQRQILDITAIRKEYTQELKRMQFMLDSI</sequence>
<dbReference type="EMBL" id="LFWA01000014">
    <property type="protein sequence ID" value="KTW27570.1"/>
    <property type="molecule type" value="Genomic_DNA"/>
</dbReference>
<evidence type="ECO:0000256" key="2">
    <source>
        <dbReference type="ARBA" id="ARBA00022448"/>
    </source>
</evidence>
<dbReference type="Pfam" id="PF11715">
    <property type="entry name" value="Beta-prop_Nup120_160"/>
    <property type="match status" value="1"/>
</dbReference>
<dbReference type="PANTHER" id="PTHR21286">
    <property type="entry name" value="NUCLEAR PORE COMPLEX PROTEIN NUP160"/>
    <property type="match status" value="1"/>
</dbReference>
<dbReference type="InterPro" id="IPR056548">
    <property type="entry name" value="HEAT_Nup120"/>
</dbReference>
<evidence type="ECO:0000256" key="3">
    <source>
        <dbReference type="ARBA" id="ARBA00023242"/>
    </source>
</evidence>
<evidence type="ECO:0000259" key="4">
    <source>
        <dbReference type="Pfam" id="PF11715"/>
    </source>
</evidence>
<dbReference type="OrthoDB" id="67716at2759"/>
<dbReference type="STRING" id="1408657.A0A0W4ZGR7"/>
<keyword evidence="2" id="KW-0813">Transport</keyword>
<comment type="subcellular location">
    <subcellularLocation>
        <location evidence="1">Nucleus</location>
    </subcellularLocation>
</comment>
<dbReference type="GeneID" id="28941587"/>
<evidence type="ECO:0000313" key="6">
    <source>
        <dbReference type="EMBL" id="KTW27570.1"/>
    </source>
</evidence>
<protein>
    <submittedName>
        <fullName evidence="6">Uncharacterized protein</fullName>
    </submittedName>
</protein>
<keyword evidence="3" id="KW-0539">Nucleus</keyword>
<organism evidence="6 7">
    <name type="scientific">Pneumocystis jirovecii (strain RU7)</name>
    <name type="common">Human pneumocystis pneumonia agent</name>
    <dbReference type="NCBI Taxonomy" id="1408657"/>
    <lineage>
        <taxon>Eukaryota</taxon>
        <taxon>Fungi</taxon>
        <taxon>Dikarya</taxon>
        <taxon>Ascomycota</taxon>
        <taxon>Taphrinomycotina</taxon>
        <taxon>Pneumocystomycetes</taxon>
        <taxon>Pneumocystaceae</taxon>
        <taxon>Pneumocystis</taxon>
    </lineage>
</organism>